<reference evidence="2 3" key="1">
    <citation type="submission" date="2018-05" db="EMBL/GenBank/DDBJ databases">
        <title>Genomic Encyclopedia of Type Strains, Phase IV (KMG-IV): sequencing the most valuable type-strain genomes for metagenomic binning, comparative biology and taxonomic classification.</title>
        <authorList>
            <person name="Goeker M."/>
        </authorList>
    </citation>
    <scope>NUCLEOTIDE SEQUENCE [LARGE SCALE GENOMIC DNA]</scope>
    <source>
        <strain evidence="2 3">DSM 19579</strain>
    </source>
</reference>
<dbReference type="RefSeq" id="WP_110026498.1">
    <property type="nucleotide sequence ID" value="NZ_QGTS01000008.1"/>
</dbReference>
<accession>A0A317PXD3</accession>
<dbReference type="AlphaFoldDB" id="A0A317PXD3"/>
<keyword evidence="1" id="KW-0732">Signal</keyword>
<gene>
    <name evidence="2" type="ORF">DES37_108252</name>
</gene>
<evidence type="ECO:0000313" key="2">
    <source>
        <dbReference type="EMBL" id="PWW07824.1"/>
    </source>
</evidence>
<dbReference type="Proteomes" id="UP000246744">
    <property type="component" value="Unassembled WGS sequence"/>
</dbReference>
<dbReference type="PROSITE" id="PS51257">
    <property type="entry name" value="PROKAR_LIPOPROTEIN"/>
    <property type="match status" value="1"/>
</dbReference>
<sequence>MRFISQQKITILASALFISACAPGSQTGQVSSGTNAQKTNSEKYAARRESLLQGVTIASTGNVCVDHFNFIKDEHERNYISYSKVYSKIGDGYRFLNTNKNIMDKDARDIYTMTLDMKLNTLCSKVRYSGYSLIREKIKDLDMI</sequence>
<evidence type="ECO:0000313" key="3">
    <source>
        <dbReference type="Proteomes" id="UP000246744"/>
    </source>
</evidence>
<keyword evidence="3" id="KW-1185">Reference proteome</keyword>
<evidence type="ECO:0008006" key="4">
    <source>
        <dbReference type="Google" id="ProtNLM"/>
    </source>
</evidence>
<evidence type="ECO:0000256" key="1">
    <source>
        <dbReference type="SAM" id="SignalP"/>
    </source>
</evidence>
<dbReference type="EMBL" id="QGTS01000008">
    <property type="protein sequence ID" value="PWW07824.1"/>
    <property type="molecule type" value="Genomic_DNA"/>
</dbReference>
<dbReference type="OrthoDB" id="6631594at2"/>
<feature type="signal peptide" evidence="1">
    <location>
        <begin position="1"/>
        <end position="22"/>
    </location>
</feature>
<feature type="chain" id="PRO_5016326450" description="Lipoprotein" evidence="1">
    <location>
        <begin position="23"/>
        <end position="144"/>
    </location>
</feature>
<comment type="caution">
    <text evidence="2">The sequence shown here is derived from an EMBL/GenBank/DDBJ whole genome shotgun (WGS) entry which is preliminary data.</text>
</comment>
<name>A0A317PXD3_9ENTR</name>
<protein>
    <recommendedName>
        <fullName evidence="4">Lipoprotein</fullName>
    </recommendedName>
</protein>
<organism evidence="2 3">
    <name type="scientific">Mangrovibacter plantisponsor</name>
    <dbReference type="NCBI Taxonomy" id="451513"/>
    <lineage>
        <taxon>Bacteria</taxon>
        <taxon>Pseudomonadati</taxon>
        <taxon>Pseudomonadota</taxon>
        <taxon>Gammaproteobacteria</taxon>
        <taxon>Enterobacterales</taxon>
        <taxon>Enterobacteriaceae</taxon>
        <taxon>Mangrovibacter</taxon>
    </lineage>
</organism>
<proteinExistence type="predicted"/>